<organism evidence="1 2">
    <name type="scientific">Streptococcus phage CHPC640</name>
    <dbReference type="NCBI Taxonomy" id="2365037"/>
    <lineage>
        <taxon>Viruses</taxon>
        <taxon>Duplodnaviria</taxon>
        <taxon>Heunggongvirae</taxon>
        <taxon>Uroviricota</taxon>
        <taxon>Caudoviricetes</taxon>
        <taxon>Aliceevansviridae</taxon>
        <taxon>Brussowvirus</taxon>
        <taxon>Brussowvirus CHPC640</taxon>
    </lineage>
</organism>
<evidence type="ECO:0000313" key="2">
    <source>
        <dbReference type="Proteomes" id="UP000269657"/>
    </source>
</evidence>
<accession>A0A3G8F6R3</accession>
<evidence type="ECO:0000313" key="1">
    <source>
        <dbReference type="EMBL" id="AZF90428.1"/>
    </source>
</evidence>
<name>A0A3G8F6R3_9CAUD</name>
<reference evidence="1 2" key="1">
    <citation type="submission" date="2018-09" db="EMBL/GenBank/DDBJ databases">
        <title>A comparative genomics approach for identifying host-range determinants of bacteriophages infecting Streptococcus thermophilus.</title>
        <authorList>
            <person name="Szymczak P."/>
            <person name="Rau M.H."/>
            <person name="Monteiro J.M."/>
            <person name="de Pinho M.G."/>
            <person name="Filipe S.R."/>
            <person name="Vogensen F.K."/>
            <person name="Zeidan A."/>
            <person name="Janzen T."/>
        </authorList>
    </citation>
    <scope>NUCLEOTIDE SEQUENCE [LARGE SCALE GENOMIC DNA]</scope>
</reference>
<protein>
    <submittedName>
        <fullName evidence="1">Uncharacterized protein</fullName>
    </submittedName>
</protein>
<proteinExistence type="predicted"/>
<dbReference type="EMBL" id="MH937460">
    <property type="protein sequence ID" value="AZF90428.1"/>
    <property type="molecule type" value="Genomic_DNA"/>
</dbReference>
<sequence>MKKFWRSGMIDKKVIEKSKQEEYMNKMHRTILELKNEKHPDMMDFMDLIDWYLENRKP</sequence>
<dbReference type="Proteomes" id="UP000269657">
    <property type="component" value="Segment"/>
</dbReference>
<gene>
    <name evidence="1" type="ORF">CHPC640_0035</name>
</gene>
<keyword evidence="2" id="KW-1185">Reference proteome</keyword>